<proteinExistence type="predicted"/>
<accession>A0ABQ9ZVR9</accession>
<dbReference type="EMBL" id="JAOYFB010000005">
    <property type="protein sequence ID" value="KAK4017016.1"/>
    <property type="molecule type" value="Genomic_DNA"/>
</dbReference>
<gene>
    <name evidence="2" type="ORF">OUZ56_031974</name>
</gene>
<feature type="compositionally biased region" description="Basic and acidic residues" evidence="1">
    <location>
        <begin position="75"/>
        <end position="85"/>
    </location>
</feature>
<sequence length="119" mass="12981">MSSLLIRVVNYAENDFGPSLSLYFRSASNRVGTAAVRLCGLPYVLPVRFFHDEENGETLPPRGPPPTTHPSLQNSEEKEGKRNDDVSSVVKTELRVALLTLAVQFASIPIVGCASHETV</sequence>
<evidence type="ECO:0000256" key="1">
    <source>
        <dbReference type="SAM" id="MobiDB-lite"/>
    </source>
</evidence>
<organism evidence="2 3">
    <name type="scientific">Daphnia magna</name>
    <dbReference type="NCBI Taxonomy" id="35525"/>
    <lineage>
        <taxon>Eukaryota</taxon>
        <taxon>Metazoa</taxon>
        <taxon>Ecdysozoa</taxon>
        <taxon>Arthropoda</taxon>
        <taxon>Crustacea</taxon>
        <taxon>Branchiopoda</taxon>
        <taxon>Diplostraca</taxon>
        <taxon>Cladocera</taxon>
        <taxon>Anomopoda</taxon>
        <taxon>Daphniidae</taxon>
        <taxon>Daphnia</taxon>
    </lineage>
</organism>
<feature type="region of interest" description="Disordered" evidence="1">
    <location>
        <begin position="54"/>
        <end position="86"/>
    </location>
</feature>
<reference evidence="2 3" key="1">
    <citation type="journal article" date="2023" name="Nucleic Acids Res.">
        <title>The hologenome of Daphnia magna reveals possible DNA methylation and microbiome-mediated evolution of the host genome.</title>
        <authorList>
            <person name="Chaturvedi A."/>
            <person name="Li X."/>
            <person name="Dhandapani V."/>
            <person name="Marshall H."/>
            <person name="Kissane S."/>
            <person name="Cuenca-Cambronero M."/>
            <person name="Asole G."/>
            <person name="Calvet F."/>
            <person name="Ruiz-Romero M."/>
            <person name="Marangio P."/>
            <person name="Guigo R."/>
            <person name="Rago D."/>
            <person name="Mirbahai L."/>
            <person name="Eastwood N."/>
            <person name="Colbourne J.K."/>
            <person name="Zhou J."/>
            <person name="Mallon E."/>
            <person name="Orsini L."/>
        </authorList>
    </citation>
    <scope>NUCLEOTIDE SEQUENCE [LARGE SCALE GENOMIC DNA]</scope>
    <source>
        <strain evidence="2">LRV0_1</strain>
    </source>
</reference>
<dbReference type="Proteomes" id="UP001234178">
    <property type="component" value="Unassembled WGS sequence"/>
</dbReference>
<protein>
    <submittedName>
        <fullName evidence="2">Uncharacterized protein</fullName>
    </submittedName>
</protein>
<comment type="caution">
    <text evidence="2">The sequence shown here is derived from an EMBL/GenBank/DDBJ whole genome shotgun (WGS) entry which is preliminary data.</text>
</comment>
<evidence type="ECO:0000313" key="2">
    <source>
        <dbReference type="EMBL" id="KAK4017016.1"/>
    </source>
</evidence>
<evidence type="ECO:0000313" key="3">
    <source>
        <dbReference type="Proteomes" id="UP001234178"/>
    </source>
</evidence>
<keyword evidence="3" id="KW-1185">Reference proteome</keyword>
<name>A0ABQ9ZVR9_9CRUS</name>